<dbReference type="GO" id="GO:0032259">
    <property type="term" value="P:methylation"/>
    <property type="evidence" value="ECO:0007669"/>
    <property type="project" value="UniProtKB-KW"/>
</dbReference>
<reference evidence="2" key="1">
    <citation type="submission" date="2016-10" db="EMBL/GenBank/DDBJ databases">
        <authorList>
            <person name="Varghese N."/>
            <person name="Submissions S."/>
        </authorList>
    </citation>
    <scope>NUCLEOTIDE SEQUENCE [LARGE SCALE GENOMIC DNA]</scope>
    <source>
        <strain evidence="2">DSM 26879</strain>
    </source>
</reference>
<dbReference type="EMBL" id="FOYP01000001">
    <property type="protein sequence ID" value="SFR47630.1"/>
    <property type="molecule type" value="Genomic_DNA"/>
</dbReference>
<dbReference type="GO" id="GO:0008168">
    <property type="term" value="F:methyltransferase activity"/>
    <property type="evidence" value="ECO:0007669"/>
    <property type="project" value="UniProtKB-KW"/>
</dbReference>
<name>A0A1I6GZM6_9RHOB</name>
<dbReference type="Gene3D" id="3.40.50.150">
    <property type="entry name" value="Vaccinia Virus protein VP39"/>
    <property type="match status" value="1"/>
</dbReference>
<evidence type="ECO:0000313" key="1">
    <source>
        <dbReference type="EMBL" id="SFR47630.1"/>
    </source>
</evidence>
<keyword evidence="2" id="KW-1185">Reference proteome</keyword>
<keyword evidence="1" id="KW-0489">Methyltransferase</keyword>
<dbReference type="InterPro" id="IPR029063">
    <property type="entry name" value="SAM-dependent_MTases_sf"/>
</dbReference>
<accession>A0A1I6GZM6</accession>
<dbReference type="SUPFAM" id="SSF53335">
    <property type="entry name" value="S-adenosyl-L-methionine-dependent methyltransferases"/>
    <property type="match status" value="1"/>
</dbReference>
<keyword evidence="1" id="KW-0808">Transferase</keyword>
<gene>
    <name evidence="1" type="ORF">SAMN04488005_2394</name>
</gene>
<dbReference type="Proteomes" id="UP000199478">
    <property type="component" value="Unassembled WGS sequence"/>
</dbReference>
<dbReference type="AlphaFoldDB" id="A0A1I6GZM6"/>
<dbReference type="OrthoDB" id="938855at2"/>
<organism evidence="1 2">
    <name type="scientific">Yoonia tamlensis</name>
    <dbReference type="NCBI Taxonomy" id="390270"/>
    <lineage>
        <taxon>Bacteria</taxon>
        <taxon>Pseudomonadati</taxon>
        <taxon>Pseudomonadota</taxon>
        <taxon>Alphaproteobacteria</taxon>
        <taxon>Rhodobacterales</taxon>
        <taxon>Paracoccaceae</taxon>
        <taxon>Yoonia</taxon>
    </lineage>
</organism>
<proteinExistence type="predicted"/>
<dbReference type="STRING" id="390270.SAMN04488005_2394"/>
<protein>
    <submittedName>
        <fullName evidence="1">Predicted O-methyltransferase YrrM</fullName>
    </submittedName>
</protein>
<sequence length="244" mass="27624">MIKLKAKQAYVKTIRVLGVVAQRIGLLGWLERRQDRRVAHWIRALFAIYDVDQMIALDVPWWTYRAIDKVDQFLASRPNASVFEFGSGASTIWLARRAGIVHSTEHDKGWYDLMQSRIATYPNIRLDCVQPDPSLSENPLYHSQKESYAGQSFESYVHAISRTGQTYDLIVIDGRARPACLQVAQSCLAQGGMIVFDNTKRARYDQAIRNSGLVAEHFGGMTPSLPYPDKTTLLRRALADGRHV</sequence>
<evidence type="ECO:0000313" key="2">
    <source>
        <dbReference type="Proteomes" id="UP000199478"/>
    </source>
</evidence>